<gene>
    <name evidence="2" type="ORF">BCR42DRAFT_427386</name>
</gene>
<organism evidence="2 3">
    <name type="scientific">Absidia repens</name>
    <dbReference type="NCBI Taxonomy" id="90262"/>
    <lineage>
        <taxon>Eukaryota</taxon>
        <taxon>Fungi</taxon>
        <taxon>Fungi incertae sedis</taxon>
        <taxon>Mucoromycota</taxon>
        <taxon>Mucoromycotina</taxon>
        <taxon>Mucoromycetes</taxon>
        <taxon>Mucorales</taxon>
        <taxon>Cunninghamellaceae</taxon>
        <taxon>Absidia</taxon>
    </lineage>
</organism>
<name>A0A1X2I057_9FUNG</name>
<proteinExistence type="predicted"/>
<evidence type="ECO:0000256" key="1">
    <source>
        <dbReference type="SAM" id="MobiDB-lite"/>
    </source>
</evidence>
<accession>A0A1X2I057</accession>
<keyword evidence="3" id="KW-1185">Reference proteome</keyword>
<evidence type="ECO:0000313" key="2">
    <source>
        <dbReference type="EMBL" id="ORZ06263.1"/>
    </source>
</evidence>
<dbReference type="AlphaFoldDB" id="A0A1X2I057"/>
<evidence type="ECO:0000313" key="3">
    <source>
        <dbReference type="Proteomes" id="UP000193560"/>
    </source>
</evidence>
<dbReference type="EMBL" id="MCGE01000040">
    <property type="protein sequence ID" value="ORZ06263.1"/>
    <property type="molecule type" value="Genomic_DNA"/>
</dbReference>
<feature type="region of interest" description="Disordered" evidence="1">
    <location>
        <begin position="34"/>
        <end position="53"/>
    </location>
</feature>
<protein>
    <submittedName>
        <fullName evidence="2">Uncharacterized protein</fullName>
    </submittedName>
</protein>
<sequence>MPSNTLKNGRHQKRTTATMSLPAPCPATFSTVPEEDATTMSLPAPCPTTAWTK</sequence>
<reference evidence="2 3" key="1">
    <citation type="submission" date="2016-07" db="EMBL/GenBank/DDBJ databases">
        <title>Pervasive Adenine N6-methylation of Active Genes in Fungi.</title>
        <authorList>
            <consortium name="DOE Joint Genome Institute"/>
            <person name="Mondo S.J."/>
            <person name="Dannebaum R.O."/>
            <person name="Kuo R.C."/>
            <person name="Labutti K."/>
            <person name="Haridas S."/>
            <person name="Kuo A."/>
            <person name="Salamov A."/>
            <person name="Ahrendt S.R."/>
            <person name="Lipzen A."/>
            <person name="Sullivan W."/>
            <person name="Andreopoulos W.B."/>
            <person name="Clum A."/>
            <person name="Lindquist E."/>
            <person name="Daum C."/>
            <person name="Ramamoorthy G.K."/>
            <person name="Gryganskyi A."/>
            <person name="Culley D."/>
            <person name="Magnuson J.K."/>
            <person name="James T.Y."/>
            <person name="O'Malley M.A."/>
            <person name="Stajich J.E."/>
            <person name="Spatafora J.W."/>
            <person name="Visel A."/>
            <person name="Grigoriev I.V."/>
        </authorList>
    </citation>
    <scope>NUCLEOTIDE SEQUENCE [LARGE SCALE GENOMIC DNA]</scope>
    <source>
        <strain evidence="2 3">NRRL 1336</strain>
    </source>
</reference>
<feature type="region of interest" description="Disordered" evidence="1">
    <location>
        <begin position="1"/>
        <end position="25"/>
    </location>
</feature>
<dbReference type="Proteomes" id="UP000193560">
    <property type="component" value="Unassembled WGS sequence"/>
</dbReference>
<comment type="caution">
    <text evidence="2">The sequence shown here is derived from an EMBL/GenBank/DDBJ whole genome shotgun (WGS) entry which is preliminary data.</text>
</comment>